<evidence type="ECO:0000313" key="1">
    <source>
        <dbReference type="EMBL" id="MDT0604334.1"/>
    </source>
</evidence>
<accession>A0ABU3A2Y5</accession>
<keyword evidence="2" id="KW-1185">Reference proteome</keyword>
<protein>
    <recommendedName>
        <fullName evidence="3">Lipoprotein</fullName>
    </recommendedName>
</protein>
<evidence type="ECO:0008006" key="3">
    <source>
        <dbReference type="Google" id="ProtNLM"/>
    </source>
</evidence>
<reference evidence="1 2" key="1">
    <citation type="submission" date="2023-09" db="EMBL/GenBank/DDBJ databases">
        <authorList>
            <person name="Rey-Velasco X."/>
        </authorList>
    </citation>
    <scope>NUCLEOTIDE SEQUENCE [LARGE SCALE GENOMIC DNA]</scope>
    <source>
        <strain evidence="1 2">W431</strain>
    </source>
</reference>
<proteinExistence type="predicted"/>
<name>A0ABU3A2Y5_9GAMM</name>
<evidence type="ECO:0000313" key="2">
    <source>
        <dbReference type="Proteomes" id="UP001266357"/>
    </source>
</evidence>
<gene>
    <name evidence="1" type="ORF">RM573_12070</name>
</gene>
<organism evidence="1 2">
    <name type="scientific">Thalassotalea castellviae</name>
    <dbReference type="NCBI Taxonomy" id="3075612"/>
    <lineage>
        <taxon>Bacteria</taxon>
        <taxon>Pseudomonadati</taxon>
        <taxon>Pseudomonadota</taxon>
        <taxon>Gammaproteobacteria</taxon>
        <taxon>Alteromonadales</taxon>
        <taxon>Colwelliaceae</taxon>
        <taxon>Thalassotalea</taxon>
    </lineage>
</organism>
<dbReference type="EMBL" id="JAVRIF010000006">
    <property type="protein sequence ID" value="MDT0604334.1"/>
    <property type="molecule type" value="Genomic_DNA"/>
</dbReference>
<dbReference type="Proteomes" id="UP001266357">
    <property type="component" value="Unassembled WGS sequence"/>
</dbReference>
<sequence length="127" mass="14325">MNKTESNNRYSELKLIEPTLKLPIIFSIISLFAGCSSTIDFVEPSEFQNKFIVRYECEQGESIHTISTTSMHKLSKPAVCLAIRAGAKEYGFNPNKCQIIRIEQLSKSGLPYKTITKFSQINTGENK</sequence>
<dbReference type="RefSeq" id="WP_311582210.1">
    <property type="nucleotide sequence ID" value="NZ_JAVRIF010000006.1"/>
</dbReference>
<comment type="caution">
    <text evidence="1">The sequence shown here is derived from an EMBL/GenBank/DDBJ whole genome shotgun (WGS) entry which is preliminary data.</text>
</comment>
<dbReference type="PROSITE" id="PS51257">
    <property type="entry name" value="PROKAR_LIPOPROTEIN"/>
    <property type="match status" value="1"/>
</dbReference>